<evidence type="ECO:0000256" key="2">
    <source>
        <dbReference type="PIRSR" id="PIRSR001359-3"/>
    </source>
</evidence>
<dbReference type="NCBIfam" id="TIGR00167">
    <property type="entry name" value="cbbA"/>
    <property type="match status" value="1"/>
</dbReference>
<feature type="binding site" evidence="2">
    <location>
        <position position="132"/>
    </location>
    <ligand>
        <name>Zn(2+)</name>
        <dbReference type="ChEBI" id="CHEBI:29105"/>
        <label>2</label>
    </ligand>
</feature>
<dbReference type="EMBL" id="QRZM01000001">
    <property type="protein sequence ID" value="RGV78361.1"/>
    <property type="molecule type" value="Genomic_DNA"/>
</dbReference>
<feature type="active site" description="Proton donor" evidence="1">
    <location>
        <position position="80"/>
    </location>
</feature>
<keyword evidence="2" id="KW-0479">Metal-binding</keyword>
<sequence length="290" mass="32031">MLLNLREILEPAVKDNFAVGGFNVTESTMFKAIVEEAQYREAPAIIQVSPNEFQFSERELYLYFSVRLQRSRNPFVLHYDHSKSYEGCIRAIQAGFTSVMFDGSQMEYDQNVECTRRVVEAAHGAGVSVEGEIGTIGETEDYLNGTVRDMVYTSPELARRFVEDTGVDALAVSIGTVHGILPKGYVPKLQLGLLKELAAAVPVPLVLHGGSGTPHDEVAAACRTGIHKVNISSEFKHAYYQSVREFVTNHPTLVSPTLVLKDAVQEVRNVAGTKMQVLGSTGKSHCYRKY</sequence>
<protein>
    <submittedName>
        <fullName evidence="3">Ketose-bisphosphate aldolase</fullName>
    </submittedName>
</protein>
<reference evidence="5 6" key="1">
    <citation type="submission" date="2018-08" db="EMBL/GenBank/DDBJ databases">
        <title>A genome reference for cultivated species of the human gut microbiota.</title>
        <authorList>
            <person name="Zou Y."/>
            <person name="Xue W."/>
            <person name="Luo G."/>
        </authorList>
    </citation>
    <scope>NUCLEOTIDE SEQUENCE [LARGE SCALE GENOMIC DNA]</scope>
    <source>
        <strain evidence="3 6">AF14-18</strain>
        <strain evidence="4 5">AM35-14</strain>
    </source>
</reference>
<feature type="binding site" evidence="2">
    <location>
        <position position="102"/>
    </location>
    <ligand>
        <name>Zn(2+)</name>
        <dbReference type="ChEBI" id="CHEBI:29105"/>
        <label>2</label>
    </ligand>
</feature>
<dbReference type="Gene3D" id="3.20.20.70">
    <property type="entry name" value="Aldolase class I"/>
    <property type="match status" value="1"/>
</dbReference>
<gene>
    <name evidence="4" type="ORF">DW839_14015</name>
    <name evidence="3" type="ORF">DWW02_01075</name>
</gene>
<dbReference type="Proteomes" id="UP000284543">
    <property type="component" value="Unassembled WGS sequence"/>
</dbReference>
<dbReference type="RefSeq" id="WP_117627172.1">
    <property type="nucleotide sequence ID" value="NZ_CATYQV010000017.1"/>
</dbReference>
<proteinExistence type="predicted"/>
<name>A0A412ZDS0_9FIRM</name>
<dbReference type="CDD" id="cd00947">
    <property type="entry name" value="TBP_aldolase_IIB"/>
    <property type="match status" value="1"/>
</dbReference>
<dbReference type="InterPro" id="IPR013785">
    <property type="entry name" value="Aldolase_TIM"/>
</dbReference>
<dbReference type="Pfam" id="PF01116">
    <property type="entry name" value="F_bP_aldolase"/>
    <property type="match status" value="1"/>
</dbReference>
<feature type="binding site" evidence="2">
    <location>
        <position position="178"/>
    </location>
    <ligand>
        <name>Zn(2+)</name>
        <dbReference type="ChEBI" id="CHEBI:29105"/>
        <label>1</label>
        <note>catalytic</note>
    </ligand>
</feature>
<dbReference type="SUPFAM" id="SSF51569">
    <property type="entry name" value="Aldolase"/>
    <property type="match status" value="1"/>
</dbReference>
<dbReference type="AlphaFoldDB" id="A0A412ZDS0"/>
<dbReference type="PANTHER" id="PTHR30304">
    <property type="entry name" value="D-TAGATOSE-1,6-BISPHOSPHATE ALDOLASE"/>
    <property type="match status" value="1"/>
</dbReference>
<comment type="cofactor">
    <cofactor evidence="2">
        <name>Zn(2+)</name>
        <dbReference type="ChEBI" id="CHEBI:29105"/>
    </cofactor>
    <text evidence="2">Binds 2 Zn(2+) ions per subunit. One is catalytic and the other provides a structural contribution.</text>
</comment>
<organism evidence="3 6">
    <name type="scientific">Enterocloster bolteae</name>
    <dbReference type="NCBI Taxonomy" id="208479"/>
    <lineage>
        <taxon>Bacteria</taxon>
        <taxon>Bacillati</taxon>
        <taxon>Bacillota</taxon>
        <taxon>Clostridia</taxon>
        <taxon>Lachnospirales</taxon>
        <taxon>Lachnospiraceae</taxon>
        <taxon>Enterocloster</taxon>
    </lineage>
</organism>
<evidence type="ECO:0000313" key="3">
    <source>
        <dbReference type="EMBL" id="RGV78361.1"/>
    </source>
</evidence>
<dbReference type="InterPro" id="IPR050246">
    <property type="entry name" value="Class_II_FBP_aldolase"/>
</dbReference>
<accession>A0A412ZDS0</accession>
<evidence type="ECO:0000313" key="5">
    <source>
        <dbReference type="Proteomes" id="UP000283975"/>
    </source>
</evidence>
<evidence type="ECO:0000313" key="4">
    <source>
        <dbReference type="EMBL" id="RHC55612.1"/>
    </source>
</evidence>
<dbReference type="Proteomes" id="UP000283975">
    <property type="component" value="Unassembled WGS sequence"/>
</dbReference>
<keyword evidence="2" id="KW-0862">Zinc</keyword>
<evidence type="ECO:0000313" key="6">
    <source>
        <dbReference type="Proteomes" id="UP000284543"/>
    </source>
</evidence>
<dbReference type="EMBL" id="QSHZ01000013">
    <property type="protein sequence ID" value="RHC55612.1"/>
    <property type="molecule type" value="Genomic_DNA"/>
</dbReference>
<dbReference type="PANTHER" id="PTHR30304:SF0">
    <property type="entry name" value="D-TAGATOSE-1,6-BISPHOSPHATE ALDOLASE SUBUNIT GATY-RELATED"/>
    <property type="match status" value="1"/>
</dbReference>
<dbReference type="GO" id="GO:0016832">
    <property type="term" value="F:aldehyde-lyase activity"/>
    <property type="evidence" value="ECO:0007669"/>
    <property type="project" value="InterPro"/>
</dbReference>
<feature type="binding site" evidence="2">
    <location>
        <position position="81"/>
    </location>
    <ligand>
        <name>Zn(2+)</name>
        <dbReference type="ChEBI" id="CHEBI:29105"/>
        <label>1</label>
        <note>catalytic</note>
    </ligand>
</feature>
<evidence type="ECO:0000256" key="1">
    <source>
        <dbReference type="PIRSR" id="PIRSR001359-1"/>
    </source>
</evidence>
<feature type="binding site" evidence="2">
    <location>
        <position position="208"/>
    </location>
    <ligand>
        <name>Zn(2+)</name>
        <dbReference type="ChEBI" id="CHEBI:29105"/>
        <label>1</label>
        <note>catalytic</note>
    </ligand>
</feature>
<dbReference type="GO" id="GO:0008270">
    <property type="term" value="F:zinc ion binding"/>
    <property type="evidence" value="ECO:0007669"/>
    <property type="project" value="InterPro"/>
</dbReference>
<dbReference type="InterPro" id="IPR000771">
    <property type="entry name" value="FBA_II"/>
</dbReference>
<dbReference type="PIRSF" id="PIRSF001359">
    <property type="entry name" value="F_bP_aldolase_II"/>
    <property type="match status" value="1"/>
</dbReference>
<dbReference type="GO" id="GO:0005975">
    <property type="term" value="P:carbohydrate metabolic process"/>
    <property type="evidence" value="ECO:0007669"/>
    <property type="project" value="InterPro"/>
</dbReference>
<comment type="caution">
    <text evidence="3">The sequence shown here is derived from an EMBL/GenBank/DDBJ whole genome shotgun (WGS) entry which is preliminary data.</text>
</comment>